<dbReference type="AlphaFoldDB" id="A0A383BYU1"/>
<dbReference type="InterPro" id="IPR011033">
    <property type="entry name" value="PRC_barrel-like_sf"/>
</dbReference>
<reference evidence="1" key="1">
    <citation type="submission" date="2018-05" db="EMBL/GenBank/DDBJ databases">
        <authorList>
            <person name="Lanie J.A."/>
            <person name="Ng W.-L."/>
            <person name="Kazmierczak K.M."/>
            <person name="Andrzejewski T.M."/>
            <person name="Davidsen T.M."/>
            <person name="Wayne K.J."/>
            <person name="Tettelin H."/>
            <person name="Glass J.I."/>
            <person name="Rusch D."/>
            <person name="Podicherti R."/>
            <person name="Tsui H.-C.T."/>
            <person name="Winkler M.E."/>
        </authorList>
    </citation>
    <scope>NUCLEOTIDE SEQUENCE</scope>
</reference>
<organism evidence="1">
    <name type="scientific">marine metagenome</name>
    <dbReference type="NCBI Taxonomy" id="408172"/>
    <lineage>
        <taxon>unclassified sequences</taxon>
        <taxon>metagenomes</taxon>
        <taxon>ecological metagenomes</taxon>
    </lineage>
</organism>
<feature type="non-terminal residue" evidence="1">
    <location>
        <position position="84"/>
    </location>
</feature>
<name>A0A383BYU1_9ZZZZ</name>
<accession>A0A383BYU1</accession>
<proteinExistence type="predicted"/>
<dbReference type="EMBL" id="UINC01204598">
    <property type="protein sequence ID" value="SVE25396.1"/>
    <property type="molecule type" value="Genomic_DNA"/>
</dbReference>
<sequence length="84" mass="9738">MDNYRIGLNITSPIHVAENIFDLRKIDRVIGFYLYDKFNEPIARIDAALVDSRTYHCYYLVINLVGFFQVRGKAVVLPVEICEV</sequence>
<gene>
    <name evidence="1" type="ORF">METZ01_LOCUS478250</name>
</gene>
<evidence type="ECO:0000313" key="1">
    <source>
        <dbReference type="EMBL" id="SVE25396.1"/>
    </source>
</evidence>
<dbReference type="SUPFAM" id="SSF50346">
    <property type="entry name" value="PRC-barrel domain"/>
    <property type="match status" value="1"/>
</dbReference>
<protein>
    <submittedName>
        <fullName evidence="1">Uncharacterized protein</fullName>
    </submittedName>
</protein>